<dbReference type="PANTHER" id="PTHR43002">
    <property type="entry name" value="GLYCOGEN DEBRANCHING ENZYME"/>
    <property type="match status" value="1"/>
</dbReference>
<accession>A0AAJ5BGH8</accession>
<dbReference type="Pfam" id="PF18390">
    <property type="entry name" value="GlgX_C"/>
    <property type="match status" value="1"/>
</dbReference>
<dbReference type="NCBIfam" id="NF002983">
    <property type="entry name" value="PRK03705.1"/>
    <property type="match status" value="1"/>
</dbReference>
<dbReference type="InterPro" id="IPR006047">
    <property type="entry name" value="GH13_cat_dom"/>
</dbReference>
<dbReference type="Pfam" id="PF02922">
    <property type="entry name" value="CBM_48"/>
    <property type="match status" value="1"/>
</dbReference>
<proteinExistence type="inferred from homology"/>
<dbReference type="SMART" id="SM00642">
    <property type="entry name" value="Aamy"/>
    <property type="match status" value="1"/>
</dbReference>
<gene>
    <name evidence="6" type="ORF">SAMN02745723_102352</name>
</gene>
<keyword evidence="2" id="KW-0378">Hydrolase</keyword>
<dbReference type="SUPFAM" id="SSF51445">
    <property type="entry name" value="(Trans)glycosidases"/>
    <property type="match status" value="1"/>
</dbReference>
<dbReference type="Pfam" id="PF00128">
    <property type="entry name" value="Alpha-amylase"/>
    <property type="match status" value="1"/>
</dbReference>
<dbReference type="AlphaFoldDB" id="A0AAJ5BGH8"/>
<dbReference type="GO" id="GO:0004135">
    <property type="term" value="F:amylo-alpha-1,6-glucosidase activity"/>
    <property type="evidence" value="ECO:0007669"/>
    <property type="project" value="InterPro"/>
</dbReference>
<evidence type="ECO:0000256" key="1">
    <source>
        <dbReference type="ARBA" id="ARBA00008061"/>
    </source>
</evidence>
<dbReference type="InterPro" id="IPR044505">
    <property type="entry name" value="GlgX_Isoamylase_N_E_set"/>
</dbReference>
<name>A0AAJ5BGH8_9GAMM</name>
<dbReference type="CDD" id="cd11326">
    <property type="entry name" value="AmyAc_Glg_debranch"/>
    <property type="match status" value="1"/>
</dbReference>
<dbReference type="InterPro" id="IPR040784">
    <property type="entry name" value="GlgX_C"/>
</dbReference>
<keyword evidence="3" id="KW-0326">Glycosidase</keyword>
<dbReference type="InterPro" id="IPR017853">
    <property type="entry name" value="GH"/>
</dbReference>
<dbReference type="NCBIfam" id="TIGR02100">
    <property type="entry name" value="glgX_debranch"/>
    <property type="match status" value="1"/>
</dbReference>
<sequence>MEQSHTQILAGVPYPLGSHFDGKGVNFALYSEHAERVELCLFDDKGEELRLLLPECTHHVWHGYLPGRQPGLHYGYRVYGPWDPQQGWRFNPQKLLIDPYSLALSSKAIDSPWLSDGGAEPDPQDSAEIAPKSIVTHEPYDWQNDTLPDIPWAKTVLYEAHVRGLTKTHPDIPAILRGTYAAIAHPVMIQYLQKLGVTTLELLPVQMHLDEPRLQKHRLTNYWGYNVLAPFAIEPDYWSERAGSTPLSEFRDMVKTLHQAGIEVILDVVFNHTAELDLSGPTLSLRGIDNSSYYWQKEDGDYHNWTGCGNTTRLTHPAAMQWVLDCLHFWASECHIDGFRFDLASVLGRTPAFSSGSPLLTKIVQDPILSKLKLIAEPWDIGIGGYQLGHFPQPFAEWNDRFRDDMRRFWLEGSMSLGTFACRYAASSDIFHHSERLPSASVNKITSHDGFTLRDLVSFNHKHNEANGEDNRDGSNSNYSNNHGIEGLHADESTLSRRSTSARALLSTLLLSQGTPMLLAGDEQGNSQQGNNNAYCQNSPLSWLNWIQADEELIAFTAGLIALRKKIPALTTESWWSGEVTAETQSKDVDWLNQQGAPMSPEEWQRGEHQPLQILLSGEWLVIVNHCDSQQTLTLPSVNWRVTAPFSLREVSVTENQCTAEPRSISVLHQDKKHI</sequence>
<organism evidence="6 7">
    <name type="scientific">Pragia fontium DSM 5563 = ATCC 49100</name>
    <dbReference type="NCBI Taxonomy" id="1122977"/>
    <lineage>
        <taxon>Bacteria</taxon>
        <taxon>Pseudomonadati</taxon>
        <taxon>Pseudomonadota</taxon>
        <taxon>Gammaproteobacteria</taxon>
        <taxon>Enterobacterales</taxon>
        <taxon>Budviciaceae</taxon>
        <taxon>Pragia</taxon>
    </lineage>
</organism>
<feature type="region of interest" description="Disordered" evidence="4">
    <location>
        <begin position="463"/>
        <end position="486"/>
    </location>
</feature>
<feature type="domain" description="Glycosyl hydrolase family 13 catalytic" evidence="5">
    <location>
        <begin position="159"/>
        <end position="564"/>
    </location>
</feature>
<comment type="caution">
    <text evidence="6">The sequence shown here is derived from an EMBL/GenBank/DDBJ whole genome shotgun (WGS) entry which is preliminary data.</text>
</comment>
<dbReference type="Proteomes" id="UP000226420">
    <property type="component" value="Unassembled WGS sequence"/>
</dbReference>
<dbReference type="InterPro" id="IPR004193">
    <property type="entry name" value="Glyco_hydro_13_N"/>
</dbReference>
<dbReference type="Gene3D" id="3.20.20.80">
    <property type="entry name" value="Glycosidases"/>
    <property type="match status" value="1"/>
</dbReference>
<dbReference type="Gene3D" id="2.60.40.10">
    <property type="entry name" value="Immunoglobulins"/>
    <property type="match status" value="1"/>
</dbReference>
<feature type="compositionally biased region" description="Basic and acidic residues" evidence="4">
    <location>
        <begin position="463"/>
        <end position="473"/>
    </location>
</feature>
<dbReference type="InterPro" id="IPR011837">
    <property type="entry name" value="Glycogen_debranch_GlgX"/>
</dbReference>
<dbReference type="RefSeq" id="WP_074821120.1">
    <property type="nucleotide sequence ID" value="NZ_FOLW01000002.1"/>
</dbReference>
<dbReference type="InterPro" id="IPR014756">
    <property type="entry name" value="Ig_E-set"/>
</dbReference>
<evidence type="ECO:0000259" key="5">
    <source>
        <dbReference type="SMART" id="SM00642"/>
    </source>
</evidence>
<evidence type="ECO:0000256" key="3">
    <source>
        <dbReference type="ARBA" id="ARBA00023295"/>
    </source>
</evidence>
<evidence type="ECO:0000256" key="2">
    <source>
        <dbReference type="ARBA" id="ARBA00022801"/>
    </source>
</evidence>
<dbReference type="Gene3D" id="2.60.40.1180">
    <property type="entry name" value="Golgi alpha-mannosidase II"/>
    <property type="match status" value="1"/>
</dbReference>
<protein>
    <submittedName>
        <fullName evidence="6">Glycogen operon protein</fullName>
    </submittedName>
</protein>
<reference evidence="6 7" key="1">
    <citation type="submission" date="2016-10" db="EMBL/GenBank/DDBJ databases">
        <authorList>
            <person name="Varghese N."/>
            <person name="Submissions S."/>
        </authorList>
    </citation>
    <scope>NUCLEOTIDE SEQUENCE [LARGE SCALE GENOMIC DNA]</scope>
    <source>
        <strain evidence="6 7">DSM 5563</strain>
    </source>
</reference>
<dbReference type="EMBL" id="FOLW01000002">
    <property type="protein sequence ID" value="SFC43579.1"/>
    <property type="molecule type" value="Genomic_DNA"/>
</dbReference>
<dbReference type="CDD" id="cd02856">
    <property type="entry name" value="E_set_GDE_Isoamylase_N"/>
    <property type="match status" value="1"/>
</dbReference>
<evidence type="ECO:0000313" key="6">
    <source>
        <dbReference type="EMBL" id="SFC43579.1"/>
    </source>
</evidence>
<dbReference type="InterPro" id="IPR013783">
    <property type="entry name" value="Ig-like_fold"/>
</dbReference>
<dbReference type="SUPFAM" id="SSF51011">
    <property type="entry name" value="Glycosyl hydrolase domain"/>
    <property type="match status" value="1"/>
</dbReference>
<evidence type="ECO:0000256" key="4">
    <source>
        <dbReference type="SAM" id="MobiDB-lite"/>
    </source>
</evidence>
<dbReference type="InterPro" id="IPR013780">
    <property type="entry name" value="Glyco_hydro_b"/>
</dbReference>
<feature type="compositionally biased region" description="Polar residues" evidence="4">
    <location>
        <begin position="474"/>
        <end position="483"/>
    </location>
</feature>
<evidence type="ECO:0000313" key="7">
    <source>
        <dbReference type="Proteomes" id="UP000226420"/>
    </source>
</evidence>
<dbReference type="GO" id="GO:0005980">
    <property type="term" value="P:glycogen catabolic process"/>
    <property type="evidence" value="ECO:0007669"/>
    <property type="project" value="InterPro"/>
</dbReference>
<comment type="similarity">
    <text evidence="1">Belongs to the glycosyl hydrolase 13 family.</text>
</comment>
<dbReference type="SUPFAM" id="SSF81296">
    <property type="entry name" value="E set domains"/>
    <property type="match status" value="1"/>
</dbReference>